<dbReference type="Pfam" id="PF00072">
    <property type="entry name" value="Response_reg"/>
    <property type="match status" value="1"/>
</dbReference>
<keyword evidence="4" id="KW-0902">Two-component regulatory system</keyword>
<dbReference type="GO" id="GO:0000987">
    <property type="term" value="F:cis-regulatory region sequence-specific DNA binding"/>
    <property type="evidence" value="ECO:0007669"/>
    <property type="project" value="UniProtKB-ARBA"/>
</dbReference>
<evidence type="ECO:0000256" key="9">
    <source>
        <dbReference type="ARBA" id="ARBA00074083"/>
    </source>
</evidence>
<dbReference type="PROSITE" id="PS51755">
    <property type="entry name" value="OMPR_PHOB"/>
    <property type="match status" value="1"/>
</dbReference>
<dbReference type="GO" id="GO:0045893">
    <property type="term" value="P:positive regulation of DNA-templated transcription"/>
    <property type="evidence" value="ECO:0007669"/>
    <property type="project" value="UniProtKB-ARBA"/>
</dbReference>
<dbReference type="InterPro" id="IPR001789">
    <property type="entry name" value="Sig_transdc_resp-reg_receiver"/>
</dbReference>
<evidence type="ECO:0000259" key="13">
    <source>
        <dbReference type="PROSITE" id="PS51755"/>
    </source>
</evidence>
<dbReference type="AlphaFoldDB" id="A0AAC9N0V0"/>
<comment type="function">
    <text evidence="8">Member of the two-component regulatory system KdpD/KdpE involved in the regulation of the kdp operon. Upon phosphorylation by KdpD, functions as a transcription regulator by direct binding to promoter regions of target genes to positively regulate their expression.</text>
</comment>
<evidence type="ECO:0000259" key="12">
    <source>
        <dbReference type="PROSITE" id="PS50110"/>
    </source>
</evidence>
<organism evidence="14 15">
    <name type="scientific">Actinoalloteichus hymeniacidonis</name>
    <dbReference type="NCBI Taxonomy" id="340345"/>
    <lineage>
        <taxon>Bacteria</taxon>
        <taxon>Bacillati</taxon>
        <taxon>Actinomycetota</taxon>
        <taxon>Actinomycetes</taxon>
        <taxon>Pseudonocardiales</taxon>
        <taxon>Pseudonocardiaceae</taxon>
        <taxon>Actinoalloteichus</taxon>
    </lineage>
</organism>
<dbReference type="InterPro" id="IPR011006">
    <property type="entry name" value="CheY-like_superfamily"/>
</dbReference>
<name>A0AAC9N0V0_9PSEU</name>
<dbReference type="InterPro" id="IPR039420">
    <property type="entry name" value="WalR-like"/>
</dbReference>
<evidence type="ECO:0000256" key="1">
    <source>
        <dbReference type="ARBA" id="ARBA00004496"/>
    </source>
</evidence>
<keyword evidence="3 10" id="KW-0597">Phosphoprotein</keyword>
<feature type="modified residue" description="4-aspartylphosphate" evidence="10">
    <location>
        <position position="52"/>
    </location>
</feature>
<evidence type="ECO:0000256" key="5">
    <source>
        <dbReference type="ARBA" id="ARBA00023015"/>
    </source>
</evidence>
<dbReference type="Proteomes" id="UP000095210">
    <property type="component" value="Chromosome"/>
</dbReference>
<evidence type="ECO:0000256" key="6">
    <source>
        <dbReference type="ARBA" id="ARBA00023125"/>
    </source>
</evidence>
<dbReference type="InterPro" id="IPR001867">
    <property type="entry name" value="OmpR/PhoB-type_DNA-bd"/>
</dbReference>
<dbReference type="FunFam" id="1.10.10.10:FF:000210">
    <property type="entry name" value="Winged-helix transcriptional response regulator KdpE"/>
    <property type="match status" value="1"/>
</dbReference>
<dbReference type="FunFam" id="3.40.50.2300:FF:000021">
    <property type="entry name" value="Two-component system response regulator KdpE"/>
    <property type="match status" value="1"/>
</dbReference>
<evidence type="ECO:0000256" key="11">
    <source>
        <dbReference type="PROSITE-ProRule" id="PRU01091"/>
    </source>
</evidence>
<dbReference type="RefSeq" id="WP_069851769.1">
    <property type="nucleotide sequence ID" value="NZ_CP014859.1"/>
</dbReference>
<dbReference type="PANTHER" id="PTHR48111:SF50">
    <property type="entry name" value="KDP OPERON TRANSCRIPTIONAL REGULATORY PROTEIN KDPE"/>
    <property type="match status" value="1"/>
</dbReference>
<dbReference type="GO" id="GO:0032993">
    <property type="term" value="C:protein-DNA complex"/>
    <property type="evidence" value="ECO:0007669"/>
    <property type="project" value="TreeGrafter"/>
</dbReference>
<protein>
    <recommendedName>
        <fullName evidence="9">Transcriptional regulatory protein KdpE</fullName>
    </recommendedName>
</protein>
<evidence type="ECO:0000256" key="10">
    <source>
        <dbReference type="PROSITE-ProRule" id="PRU00169"/>
    </source>
</evidence>
<dbReference type="SMART" id="SM00448">
    <property type="entry name" value="REC"/>
    <property type="match status" value="1"/>
</dbReference>
<proteinExistence type="predicted"/>
<gene>
    <name evidence="14" type="ORF">TL08_22345</name>
</gene>
<dbReference type="Gene3D" id="3.40.50.2300">
    <property type="match status" value="1"/>
</dbReference>
<accession>A0AAC9N0V0</accession>
<keyword evidence="6 11" id="KW-0238">DNA-binding</keyword>
<evidence type="ECO:0000313" key="14">
    <source>
        <dbReference type="EMBL" id="AOS65251.1"/>
    </source>
</evidence>
<dbReference type="SUPFAM" id="SSF52172">
    <property type="entry name" value="CheY-like"/>
    <property type="match status" value="1"/>
</dbReference>
<dbReference type="InterPro" id="IPR036388">
    <property type="entry name" value="WH-like_DNA-bd_sf"/>
</dbReference>
<dbReference type="Pfam" id="PF00486">
    <property type="entry name" value="Trans_reg_C"/>
    <property type="match status" value="1"/>
</dbReference>
<keyword evidence="2" id="KW-0963">Cytoplasm</keyword>
<evidence type="ECO:0000256" key="8">
    <source>
        <dbReference type="ARBA" id="ARBA00057085"/>
    </source>
</evidence>
<evidence type="ECO:0000256" key="4">
    <source>
        <dbReference type="ARBA" id="ARBA00023012"/>
    </source>
</evidence>
<keyword evidence="5" id="KW-0805">Transcription regulation</keyword>
<reference evidence="15" key="1">
    <citation type="submission" date="2016-03" db="EMBL/GenBank/DDBJ databases">
        <title>Complete genome sequence of the type strain Actinoalloteichus hymeniacidonis DSM 45092.</title>
        <authorList>
            <person name="Schaffert L."/>
            <person name="Albersmeier A."/>
            <person name="Winkler A."/>
            <person name="Kalinowski J."/>
            <person name="Zotchev S."/>
            <person name="Ruckert C."/>
        </authorList>
    </citation>
    <scope>NUCLEOTIDE SEQUENCE [LARGE SCALE GENOMIC DNA]</scope>
    <source>
        <strain evidence="15">HPA177(T) (DSM 45092(T))</strain>
    </source>
</reference>
<dbReference type="PROSITE" id="PS50110">
    <property type="entry name" value="RESPONSE_REGULATORY"/>
    <property type="match status" value="1"/>
</dbReference>
<feature type="domain" description="Response regulatory" evidence="12">
    <location>
        <begin position="3"/>
        <end position="116"/>
    </location>
</feature>
<evidence type="ECO:0000313" key="15">
    <source>
        <dbReference type="Proteomes" id="UP000095210"/>
    </source>
</evidence>
<dbReference type="Gene3D" id="6.10.250.690">
    <property type="match status" value="1"/>
</dbReference>
<evidence type="ECO:0000256" key="7">
    <source>
        <dbReference type="ARBA" id="ARBA00023163"/>
    </source>
</evidence>
<dbReference type="PANTHER" id="PTHR48111">
    <property type="entry name" value="REGULATOR OF RPOS"/>
    <property type="match status" value="1"/>
</dbReference>
<dbReference type="CDD" id="cd00383">
    <property type="entry name" value="trans_reg_C"/>
    <property type="match status" value="1"/>
</dbReference>
<sequence>MTTVLVVDDEKALVRALRINLAAHGYDVLAAHDGASALRVAATGKPDVVLLDLGLPDLDGTTVIEGLRGWNRVPIIVLSARTDSSDKVRALDAGADDYVTKPFGMDELLARLRAAIRRSGVAESDEPRVQTASFSVDLAAKQVYRGEEAVHLTPTEWGILEVLVRNRGRLVPRQQLLREVWGPGYPAENHYLRVYLAQLRRKLEPDPRNPRHLRTEAGMGYRFDV</sequence>
<dbReference type="Gene3D" id="1.10.10.10">
    <property type="entry name" value="Winged helix-like DNA-binding domain superfamily/Winged helix DNA-binding domain"/>
    <property type="match status" value="1"/>
</dbReference>
<keyword evidence="15" id="KW-1185">Reference proteome</keyword>
<evidence type="ECO:0000256" key="3">
    <source>
        <dbReference type="ARBA" id="ARBA00022553"/>
    </source>
</evidence>
<keyword evidence="7" id="KW-0804">Transcription</keyword>
<comment type="subcellular location">
    <subcellularLocation>
        <location evidence="1">Cytoplasm</location>
    </subcellularLocation>
</comment>
<evidence type="ECO:0000256" key="2">
    <source>
        <dbReference type="ARBA" id="ARBA00022490"/>
    </source>
</evidence>
<feature type="domain" description="OmpR/PhoB-type" evidence="13">
    <location>
        <begin position="126"/>
        <end position="225"/>
    </location>
</feature>
<dbReference type="KEGG" id="ahm:TL08_22345"/>
<dbReference type="EMBL" id="CP014859">
    <property type="protein sequence ID" value="AOS65251.1"/>
    <property type="molecule type" value="Genomic_DNA"/>
</dbReference>
<dbReference type="SMART" id="SM00862">
    <property type="entry name" value="Trans_reg_C"/>
    <property type="match status" value="1"/>
</dbReference>
<dbReference type="GO" id="GO:0005829">
    <property type="term" value="C:cytosol"/>
    <property type="evidence" value="ECO:0007669"/>
    <property type="project" value="TreeGrafter"/>
</dbReference>
<dbReference type="GO" id="GO:0000156">
    <property type="term" value="F:phosphorelay response regulator activity"/>
    <property type="evidence" value="ECO:0007669"/>
    <property type="project" value="TreeGrafter"/>
</dbReference>
<feature type="DNA-binding region" description="OmpR/PhoB-type" evidence="11">
    <location>
        <begin position="126"/>
        <end position="225"/>
    </location>
</feature>
<dbReference type="GO" id="GO:0042802">
    <property type="term" value="F:identical protein binding"/>
    <property type="evidence" value="ECO:0007669"/>
    <property type="project" value="UniProtKB-ARBA"/>
</dbReference>